<dbReference type="AlphaFoldDB" id="A0A9Q0LIY4"/>
<evidence type="ECO:0000256" key="3">
    <source>
        <dbReference type="ARBA" id="ARBA00022525"/>
    </source>
</evidence>
<keyword evidence="8" id="KW-1185">Reference proteome</keyword>
<keyword evidence="5" id="KW-0325">Glycoprotein</keyword>
<evidence type="ECO:0000313" key="7">
    <source>
        <dbReference type="EMBL" id="KAJ5073687.1"/>
    </source>
</evidence>
<feature type="chain" id="PRO_5040469439" evidence="6">
    <location>
        <begin position="21"/>
        <end position="210"/>
    </location>
</feature>
<gene>
    <name evidence="7" type="ORF">M0811_08524</name>
</gene>
<feature type="signal peptide" evidence="6">
    <location>
        <begin position="1"/>
        <end position="20"/>
    </location>
</feature>
<accession>A0A9Q0LIY4</accession>
<reference evidence="7" key="1">
    <citation type="submission" date="2022-10" db="EMBL/GenBank/DDBJ databases">
        <title>Novel sulphate-reducing endosymbionts in the free-living metamonad Anaeramoeba.</title>
        <authorList>
            <person name="Jerlstrom-Hultqvist J."/>
            <person name="Cepicka I."/>
            <person name="Gallot-Lavallee L."/>
            <person name="Salas-Leiva D."/>
            <person name="Curtis B.A."/>
            <person name="Zahonova K."/>
            <person name="Pipaliya S."/>
            <person name="Dacks J."/>
            <person name="Roger A.J."/>
        </authorList>
    </citation>
    <scope>NUCLEOTIDE SEQUENCE</scope>
    <source>
        <strain evidence="7">BMAN</strain>
    </source>
</reference>
<comment type="caution">
    <text evidence="7">The sequence shown here is derived from an EMBL/GenBank/DDBJ whole genome shotgun (WGS) entry which is preliminary data.</text>
</comment>
<keyword evidence="3" id="KW-0964">Secreted</keyword>
<dbReference type="GO" id="GO:0005576">
    <property type="term" value="C:extracellular region"/>
    <property type="evidence" value="ECO:0007669"/>
    <property type="project" value="UniProtKB-SubCell"/>
</dbReference>
<evidence type="ECO:0000256" key="4">
    <source>
        <dbReference type="ARBA" id="ARBA00022729"/>
    </source>
</evidence>
<name>A0A9Q0LIY4_ANAIG</name>
<evidence type="ECO:0000256" key="5">
    <source>
        <dbReference type="ARBA" id="ARBA00023180"/>
    </source>
</evidence>
<organism evidence="7 8">
    <name type="scientific">Anaeramoeba ignava</name>
    <name type="common">Anaerobic marine amoeba</name>
    <dbReference type="NCBI Taxonomy" id="1746090"/>
    <lineage>
        <taxon>Eukaryota</taxon>
        <taxon>Metamonada</taxon>
        <taxon>Anaeramoebidae</taxon>
        <taxon>Anaeramoeba</taxon>
    </lineage>
</organism>
<dbReference type="InterPro" id="IPR004911">
    <property type="entry name" value="Interferon-induced_GILT"/>
</dbReference>
<dbReference type="PANTHER" id="PTHR13234:SF8">
    <property type="entry name" value="GAMMA-INTERFERON-INDUCIBLE LYSOSOMAL THIOL REDUCTASE"/>
    <property type="match status" value="1"/>
</dbReference>
<evidence type="ECO:0000256" key="1">
    <source>
        <dbReference type="ARBA" id="ARBA00004613"/>
    </source>
</evidence>
<dbReference type="OrthoDB" id="958254at2759"/>
<evidence type="ECO:0000256" key="6">
    <source>
        <dbReference type="SAM" id="SignalP"/>
    </source>
</evidence>
<evidence type="ECO:0000313" key="8">
    <source>
        <dbReference type="Proteomes" id="UP001149090"/>
    </source>
</evidence>
<dbReference type="Gene3D" id="3.40.30.10">
    <property type="entry name" value="Glutaredoxin"/>
    <property type="match status" value="1"/>
</dbReference>
<keyword evidence="4 6" id="KW-0732">Signal</keyword>
<protein>
    <submittedName>
        <fullName evidence="7">Gamma-interferon inducible lysosomal thiol reductase gilt</fullName>
    </submittedName>
</protein>
<dbReference type="PANTHER" id="PTHR13234">
    <property type="entry name" value="GAMMA-INTERFERON INDUCIBLE LYSOSOMAL THIOL REDUCTASE GILT"/>
    <property type="match status" value="1"/>
</dbReference>
<dbReference type="EMBL" id="JAPDFW010000073">
    <property type="protein sequence ID" value="KAJ5073687.1"/>
    <property type="molecule type" value="Genomic_DNA"/>
</dbReference>
<comment type="subcellular location">
    <subcellularLocation>
        <location evidence="1">Secreted</location>
    </subcellularLocation>
</comment>
<proteinExistence type="inferred from homology"/>
<comment type="similarity">
    <text evidence="2">Belongs to the GILT family.</text>
</comment>
<sequence>MKFLTILFLIQILFFQNVFSQEKVKVEVFGMSKCKDTSEFIEKMWSATEAIGDIFTANIGFITQIEVGDKSQIAFKCQKGKTECDGDKLILCAQDKYPDNFHYLQFARCLGRDRPSIPENAEKCAEEVGMDWKILKECKKRESSKLLFQSSSRAKNLKATWAPTIFIDDESVCEWNLNKCPFSDTESFIQEVCKRYKGTKPAACGTEKEL</sequence>
<dbReference type="OMA" id="CKKRESS"/>
<dbReference type="GO" id="GO:0016671">
    <property type="term" value="F:oxidoreductase activity, acting on a sulfur group of donors, disulfide as acceptor"/>
    <property type="evidence" value="ECO:0007669"/>
    <property type="project" value="InterPro"/>
</dbReference>
<dbReference type="Pfam" id="PF03227">
    <property type="entry name" value="GILT"/>
    <property type="match status" value="1"/>
</dbReference>
<dbReference type="Proteomes" id="UP001149090">
    <property type="component" value="Unassembled WGS sequence"/>
</dbReference>
<evidence type="ECO:0000256" key="2">
    <source>
        <dbReference type="ARBA" id="ARBA00005679"/>
    </source>
</evidence>